<keyword evidence="5" id="KW-1185">Reference proteome</keyword>
<dbReference type="Proteomes" id="UP000192656">
    <property type="component" value="Unassembled WGS sequence"/>
</dbReference>
<evidence type="ECO:0000259" key="3">
    <source>
        <dbReference type="SMART" id="SM00470"/>
    </source>
</evidence>
<dbReference type="GO" id="GO:0005694">
    <property type="term" value="C:chromosome"/>
    <property type="evidence" value="ECO:0007669"/>
    <property type="project" value="TreeGrafter"/>
</dbReference>
<dbReference type="CDD" id="cd16405">
    <property type="entry name" value="RepB_like_N"/>
    <property type="match status" value="1"/>
</dbReference>
<dbReference type="Pfam" id="PF07506">
    <property type="entry name" value="RepB"/>
    <property type="match status" value="1"/>
</dbReference>
<evidence type="ECO:0000313" key="4">
    <source>
        <dbReference type="EMBL" id="SMD10676.1"/>
    </source>
</evidence>
<gene>
    <name evidence="4" type="ORF">SAMN06297251_12814</name>
</gene>
<feature type="domain" description="ParB-like N-terminal" evidence="3">
    <location>
        <begin position="117"/>
        <end position="215"/>
    </location>
</feature>
<name>A0A1W2EN22_9HYPH</name>
<dbReference type="Gene3D" id="1.10.10.2830">
    <property type="match status" value="1"/>
</dbReference>
<dbReference type="PANTHER" id="PTHR33375">
    <property type="entry name" value="CHROMOSOME-PARTITIONING PROTEIN PARB-RELATED"/>
    <property type="match status" value="1"/>
</dbReference>
<dbReference type="PANTHER" id="PTHR33375:SF1">
    <property type="entry name" value="CHROMOSOME-PARTITIONING PROTEIN PARB-RELATED"/>
    <property type="match status" value="1"/>
</dbReference>
<dbReference type="GO" id="GO:0003677">
    <property type="term" value="F:DNA binding"/>
    <property type="evidence" value="ECO:0007669"/>
    <property type="project" value="InterPro"/>
</dbReference>
<comment type="similarity">
    <text evidence="1">Belongs to the ParB family.</text>
</comment>
<dbReference type="InterPro" id="IPR011111">
    <property type="entry name" value="Plasmid_RepB"/>
</dbReference>
<dbReference type="SUPFAM" id="SSF110849">
    <property type="entry name" value="ParB/Sulfiredoxin"/>
    <property type="match status" value="1"/>
</dbReference>
<dbReference type="InterPro" id="IPR036086">
    <property type="entry name" value="ParB/Sulfiredoxin_sf"/>
</dbReference>
<dbReference type="AlphaFoldDB" id="A0A1W2EN22"/>
<reference evidence="4 5" key="1">
    <citation type="submission" date="2017-04" db="EMBL/GenBank/DDBJ databases">
        <authorList>
            <person name="Afonso C.L."/>
            <person name="Miller P.J."/>
            <person name="Scott M.A."/>
            <person name="Spackman E."/>
            <person name="Goraichik I."/>
            <person name="Dimitrov K.M."/>
            <person name="Suarez D.L."/>
            <person name="Swayne D.E."/>
        </authorList>
    </citation>
    <scope>NUCLEOTIDE SEQUENCE [LARGE SCALE GENOMIC DNA]</scope>
    <source>
        <strain evidence="4 5">CGMCC 1.10972</strain>
    </source>
</reference>
<feature type="region of interest" description="Disordered" evidence="2">
    <location>
        <begin position="1"/>
        <end position="83"/>
    </location>
</feature>
<dbReference type="InterPro" id="IPR037972">
    <property type="entry name" value="RepB_N"/>
</dbReference>
<evidence type="ECO:0000313" key="5">
    <source>
        <dbReference type="Proteomes" id="UP000192656"/>
    </source>
</evidence>
<protein>
    <submittedName>
        <fullName evidence="4">Chromosome partitioning protein, ParB family</fullName>
    </submittedName>
</protein>
<dbReference type="SUPFAM" id="SSF109709">
    <property type="entry name" value="KorB DNA-binding domain-like"/>
    <property type="match status" value="1"/>
</dbReference>
<dbReference type="NCBIfam" id="TIGR00180">
    <property type="entry name" value="parB_part"/>
    <property type="match status" value="1"/>
</dbReference>
<dbReference type="RefSeq" id="WP_170923384.1">
    <property type="nucleotide sequence ID" value="NZ_FWXR01000028.1"/>
</dbReference>
<evidence type="ECO:0000256" key="1">
    <source>
        <dbReference type="ARBA" id="ARBA00006295"/>
    </source>
</evidence>
<dbReference type="InterPro" id="IPR017819">
    <property type="entry name" value="Plasmid_partition_RepB"/>
</dbReference>
<dbReference type="SMART" id="SM00470">
    <property type="entry name" value="ParB"/>
    <property type="match status" value="1"/>
</dbReference>
<dbReference type="NCBIfam" id="TIGR03454">
    <property type="entry name" value="partition_RepB"/>
    <property type="match status" value="1"/>
</dbReference>
<dbReference type="InterPro" id="IPR004437">
    <property type="entry name" value="ParB/RepB/Spo0J"/>
</dbReference>
<proteinExistence type="inferred from homology"/>
<dbReference type="Gene3D" id="3.90.1530.30">
    <property type="match status" value="1"/>
</dbReference>
<dbReference type="STRING" id="937218.SAMN06297251_12814"/>
<evidence type="ECO:0000256" key="2">
    <source>
        <dbReference type="SAM" id="MobiDB-lite"/>
    </source>
</evidence>
<feature type="compositionally biased region" description="Polar residues" evidence="2">
    <location>
        <begin position="63"/>
        <end position="74"/>
    </location>
</feature>
<dbReference type="InterPro" id="IPR003115">
    <property type="entry name" value="ParB_N"/>
</dbReference>
<dbReference type="Pfam" id="PF02195">
    <property type="entry name" value="ParB_N"/>
    <property type="match status" value="1"/>
</dbReference>
<organism evidence="4 5">
    <name type="scientific">Fulvimarina manganoxydans</name>
    <dbReference type="NCBI Taxonomy" id="937218"/>
    <lineage>
        <taxon>Bacteria</taxon>
        <taxon>Pseudomonadati</taxon>
        <taxon>Pseudomonadota</taxon>
        <taxon>Alphaproteobacteria</taxon>
        <taxon>Hyphomicrobiales</taxon>
        <taxon>Aurantimonadaceae</taxon>
        <taxon>Fulvimarina</taxon>
    </lineage>
</organism>
<accession>A0A1W2EN22</accession>
<feature type="compositionally biased region" description="Low complexity" evidence="2">
    <location>
        <begin position="9"/>
        <end position="20"/>
    </location>
</feature>
<dbReference type="GO" id="GO:0007059">
    <property type="term" value="P:chromosome segregation"/>
    <property type="evidence" value="ECO:0007669"/>
    <property type="project" value="TreeGrafter"/>
</dbReference>
<dbReference type="EMBL" id="FWXR01000028">
    <property type="protein sequence ID" value="SMD10676.1"/>
    <property type="molecule type" value="Genomic_DNA"/>
</dbReference>
<sequence length="405" mass="42678">MVKRKDALRALLSGSSSSASEPDAETGPASSGKPAEGVPAPSPSLQDNAEKATALAMPEDAASDSSPETTTTALPRSGEHVRSGAINAMRQSWGEMAREAEAAKALRAEAATGGRVVLVDPDLILPSPVTDRLSRSGDLDAGFEALKASISAGGQTVPVLLRPHADEAKRAEGYYETAYGHRRVRAARELGLRVRAIVRPLSDEELILAQGRENAERRDLSFIERAFFAKGLEGAGFSRETIGAAIGVDKTELTRLLQVASRIPQAIAAAIGPAPKVGRPRWGELGELMMRRGASDRAFEFISRESFSAIADSDARFRALLKRMHGPAASAGRAGEEAVKGAGGATLAVMKRGEKKRMSLAFATDDGADFARFVADRLPGLYETFLAEGAADRAPSEDEEADAGG</sequence>
<dbReference type="InterPro" id="IPR050336">
    <property type="entry name" value="Chromosome_partition/occlusion"/>
</dbReference>